<dbReference type="PANTHER" id="PTHR21015">
    <property type="entry name" value="UDP-N-ACETYLGLUCOSAMINE--N-ACETYLMURAMYL-(PENTAPEPTIDE) PYROPHOSPHORYL-UNDECAPRENOL N-ACETYLGLUCOSAMINE TRANSFERASE 1"/>
    <property type="match status" value="1"/>
</dbReference>
<keyword evidence="8 10" id="KW-0131">Cell cycle</keyword>
<feature type="binding site" evidence="10">
    <location>
        <position position="295"/>
    </location>
    <ligand>
        <name>UDP-N-acetyl-alpha-D-glucosamine</name>
        <dbReference type="ChEBI" id="CHEBI:57705"/>
    </ligand>
</feature>
<comment type="function">
    <text evidence="10">Cell wall formation. Catalyzes the transfer of a GlcNAc subunit on undecaprenyl-pyrophosphoryl-MurNAc-pentapeptide (lipid intermediate I) to form undecaprenyl-pyrophosphoryl-MurNAc-(pentapeptide)GlcNAc (lipid intermediate II).</text>
</comment>
<feature type="binding site" evidence="10">
    <location>
        <position position="126"/>
    </location>
    <ligand>
        <name>UDP-N-acetyl-alpha-D-glucosamine</name>
        <dbReference type="ChEBI" id="CHEBI:57705"/>
    </ligand>
</feature>
<keyword evidence="2 10" id="KW-0132">Cell division</keyword>
<feature type="binding site" evidence="10">
    <location>
        <begin position="14"/>
        <end position="16"/>
    </location>
    <ligand>
        <name>UDP-N-acetyl-alpha-D-glucosamine</name>
        <dbReference type="ChEBI" id="CHEBI:57705"/>
    </ligand>
</feature>
<protein>
    <recommendedName>
        <fullName evidence="10">UDP-N-acetylglucosamine--N-acetylmuramyl-(pentapeptide) pyrophosphoryl-undecaprenol N-acetylglucosamine transferase</fullName>
        <ecNumber evidence="10">2.4.1.227</ecNumber>
    </recommendedName>
    <alternativeName>
        <fullName evidence="10">Undecaprenyl-PP-MurNAc-pentapeptide-UDPGlcNAc GlcNAc transferase</fullName>
    </alternativeName>
</protein>
<dbReference type="InterPro" id="IPR004276">
    <property type="entry name" value="GlycoTrans_28_N"/>
</dbReference>
<dbReference type="EMBL" id="BSYI01000009">
    <property type="protein sequence ID" value="GMG82344.1"/>
    <property type="molecule type" value="Genomic_DNA"/>
</dbReference>
<comment type="pathway">
    <text evidence="10">Cell wall biogenesis; peptidoglycan biosynthesis.</text>
</comment>
<keyword evidence="6 10" id="KW-0573">Peptidoglycan synthesis</keyword>
<evidence type="ECO:0000256" key="2">
    <source>
        <dbReference type="ARBA" id="ARBA00022618"/>
    </source>
</evidence>
<evidence type="ECO:0000313" key="14">
    <source>
        <dbReference type="Proteomes" id="UP001239909"/>
    </source>
</evidence>
<gene>
    <name evidence="10" type="primary">murG</name>
    <name evidence="13" type="ORF">LNKW23_15570</name>
</gene>
<dbReference type="InterPro" id="IPR007235">
    <property type="entry name" value="Glyco_trans_28_C"/>
</dbReference>
<name>A0ABQ6LJI3_9RHOB</name>
<evidence type="ECO:0000256" key="10">
    <source>
        <dbReference type="HAMAP-Rule" id="MF_00033"/>
    </source>
</evidence>
<evidence type="ECO:0000259" key="12">
    <source>
        <dbReference type="Pfam" id="PF04101"/>
    </source>
</evidence>
<keyword evidence="4 10" id="KW-0808">Transferase</keyword>
<keyword evidence="1 10" id="KW-1003">Cell membrane</keyword>
<dbReference type="CDD" id="cd03785">
    <property type="entry name" value="GT28_MurG"/>
    <property type="match status" value="1"/>
</dbReference>
<feature type="domain" description="Glycosyltransferase family 28 N-terminal" evidence="11">
    <location>
        <begin position="8"/>
        <end position="144"/>
    </location>
</feature>
<dbReference type="RefSeq" id="WP_285671120.1">
    <property type="nucleotide sequence ID" value="NZ_BSYI01000009.1"/>
</dbReference>
<proteinExistence type="inferred from homology"/>
<organism evidence="13 14">
    <name type="scientific">Paralimibaculum aggregatum</name>
    <dbReference type="NCBI Taxonomy" id="3036245"/>
    <lineage>
        <taxon>Bacteria</taxon>
        <taxon>Pseudomonadati</taxon>
        <taxon>Pseudomonadota</taxon>
        <taxon>Alphaproteobacteria</taxon>
        <taxon>Rhodobacterales</taxon>
        <taxon>Paracoccaceae</taxon>
        <taxon>Paralimibaculum</taxon>
    </lineage>
</organism>
<keyword evidence="9 10" id="KW-0961">Cell wall biogenesis/degradation</keyword>
<comment type="similarity">
    <text evidence="10">Belongs to the glycosyltransferase 28 family. MurG subfamily.</text>
</comment>
<dbReference type="InterPro" id="IPR006009">
    <property type="entry name" value="GlcNAc_MurG"/>
</dbReference>
<dbReference type="Pfam" id="PF03033">
    <property type="entry name" value="Glyco_transf_28"/>
    <property type="match status" value="1"/>
</dbReference>
<evidence type="ECO:0000256" key="1">
    <source>
        <dbReference type="ARBA" id="ARBA00022475"/>
    </source>
</evidence>
<comment type="caution">
    <text evidence="13">The sequence shown here is derived from an EMBL/GenBank/DDBJ whole genome shotgun (WGS) entry which is preliminary data.</text>
</comment>
<dbReference type="Gene3D" id="3.40.50.2000">
    <property type="entry name" value="Glycogen Phosphorylase B"/>
    <property type="match status" value="2"/>
</dbReference>
<sequence length="363" mass="36565">MTEARLAVLAAGGTGGHLFPAQALAETLLDRGWRVALATDARGLRYAGGFPAAVERIELRAATTARGGLTARLAVPVTLARGCLGAWMRFRRARPAAVAGFGGYPAIPALAAAWALGIPRLIHEQNGVLGRVNRAFAGRVDRVACGIWPVSGAPSGARLEHVGNPVRGAVLEAAAAPYEAPGEGALRLLVFGGSQGASVFAERVPAALAGLPEALRSRLSVVQQIREGEADAVSAAYAAAGIRAELAPFFADMPARIAAAHLVVARAGASTVAELAAIGRPSILVPLPSAMADHQSANARSLAGPGAAVLAPQAALTPASLGAEIARILGTPAAAAAMAAAARAEGRPGAAHRLADMLEEIAA</sequence>
<evidence type="ECO:0000256" key="6">
    <source>
        <dbReference type="ARBA" id="ARBA00022984"/>
    </source>
</evidence>
<evidence type="ECO:0000256" key="5">
    <source>
        <dbReference type="ARBA" id="ARBA00022960"/>
    </source>
</evidence>
<feature type="binding site" evidence="10">
    <location>
        <position position="167"/>
    </location>
    <ligand>
        <name>UDP-N-acetyl-alpha-D-glucosamine</name>
        <dbReference type="ChEBI" id="CHEBI:57705"/>
    </ligand>
</feature>
<evidence type="ECO:0000256" key="9">
    <source>
        <dbReference type="ARBA" id="ARBA00023316"/>
    </source>
</evidence>
<reference evidence="13 14" key="1">
    <citation type="submission" date="2023-04" db="EMBL/GenBank/DDBJ databases">
        <title>Marinoamorphus aggregata gen. nov., sp. Nov., isolate from tissue of brittle star Ophioplocus japonicus.</title>
        <authorList>
            <person name="Kawano K."/>
            <person name="Sawayama S."/>
            <person name="Nakagawa S."/>
        </authorList>
    </citation>
    <scope>NUCLEOTIDE SEQUENCE [LARGE SCALE GENOMIC DNA]</scope>
    <source>
        <strain evidence="13 14">NKW23</strain>
    </source>
</reference>
<evidence type="ECO:0000256" key="4">
    <source>
        <dbReference type="ARBA" id="ARBA00022679"/>
    </source>
</evidence>
<dbReference type="Proteomes" id="UP001239909">
    <property type="component" value="Unassembled WGS sequence"/>
</dbReference>
<dbReference type="Pfam" id="PF04101">
    <property type="entry name" value="Glyco_tran_28_C"/>
    <property type="match status" value="1"/>
</dbReference>
<comment type="catalytic activity">
    <reaction evidence="10">
        <text>di-trans,octa-cis-undecaprenyl diphospho-N-acetyl-alpha-D-muramoyl-L-alanyl-D-glutamyl-meso-2,6-diaminopimeloyl-D-alanyl-D-alanine + UDP-N-acetyl-alpha-D-glucosamine = di-trans,octa-cis-undecaprenyl diphospho-[N-acetyl-alpha-D-glucosaminyl-(1-&gt;4)]-N-acetyl-alpha-D-muramoyl-L-alanyl-D-glutamyl-meso-2,6-diaminopimeloyl-D-alanyl-D-alanine + UDP + H(+)</text>
        <dbReference type="Rhea" id="RHEA:31227"/>
        <dbReference type="ChEBI" id="CHEBI:15378"/>
        <dbReference type="ChEBI" id="CHEBI:57705"/>
        <dbReference type="ChEBI" id="CHEBI:58223"/>
        <dbReference type="ChEBI" id="CHEBI:61387"/>
        <dbReference type="ChEBI" id="CHEBI:61388"/>
        <dbReference type="EC" id="2.4.1.227"/>
    </reaction>
</comment>
<evidence type="ECO:0000259" key="11">
    <source>
        <dbReference type="Pfam" id="PF03033"/>
    </source>
</evidence>
<dbReference type="HAMAP" id="MF_00033">
    <property type="entry name" value="MurG"/>
    <property type="match status" value="1"/>
</dbReference>
<dbReference type="EC" id="2.4.1.227" evidence="10"/>
<dbReference type="GO" id="GO:0016740">
    <property type="term" value="F:transferase activity"/>
    <property type="evidence" value="ECO:0007669"/>
    <property type="project" value="UniProtKB-KW"/>
</dbReference>
<evidence type="ECO:0000256" key="7">
    <source>
        <dbReference type="ARBA" id="ARBA00023136"/>
    </source>
</evidence>
<keyword evidence="5 10" id="KW-0133">Cell shape</keyword>
<feature type="domain" description="Glycosyl transferase family 28 C-terminal" evidence="12">
    <location>
        <begin position="188"/>
        <end position="353"/>
    </location>
</feature>
<dbReference type="SUPFAM" id="SSF53756">
    <property type="entry name" value="UDP-Glycosyltransferase/glycogen phosphorylase"/>
    <property type="match status" value="1"/>
</dbReference>
<comment type="caution">
    <text evidence="10">Lacks conserved residue(s) required for the propagation of feature annotation.</text>
</comment>
<keyword evidence="7 10" id="KW-0472">Membrane</keyword>
<keyword evidence="3 10" id="KW-0328">Glycosyltransferase</keyword>
<evidence type="ECO:0000256" key="8">
    <source>
        <dbReference type="ARBA" id="ARBA00023306"/>
    </source>
</evidence>
<dbReference type="PANTHER" id="PTHR21015:SF22">
    <property type="entry name" value="GLYCOSYLTRANSFERASE"/>
    <property type="match status" value="1"/>
</dbReference>
<evidence type="ECO:0000256" key="3">
    <source>
        <dbReference type="ARBA" id="ARBA00022676"/>
    </source>
</evidence>
<evidence type="ECO:0000313" key="13">
    <source>
        <dbReference type="EMBL" id="GMG82344.1"/>
    </source>
</evidence>
<accession>A0ABQ6LJI3</accession>
<keyword evidence="14" id="KW-1185">Reference proteome</keyword>
<feature type="binding site" evidence="10">
    <location>
        <position position="194"/>
    </location>
    <ligand>
        <name>UDP-N-acetyl-alpha-D-glucosamine</name>
        <dbReference type="ChEBI" id="CHEBI:57705"/>
    </ligand>
</feature>
<comment type="subcellular location">
    <subcellularLocation>
        <location evidence="10">Cell membrane</location>
        <topology evidence="10">Peripheral membrane protein</topology>
        <orientation evidence="10">Cytoplasmic side</orientation>
    </subcellularLocation>
</comment>